<keyword evidence="2" id="KW-1185">Reference proteome</keyword>
<gene>
    <name evidence="1" type="ORF">DQG23_27885</name>
</gene>
<evidence type="ECO:0000313" key="1">
    <source>
        <dbReference type="EMBL" id="RAV16663.1"/>
    </source>
</evidence>
<sequence>MKPIDYGVSFITGKWSENQVRLWVESRMRFIDEKSGRVEDYYQCGACKSEATFAEKDLFYEDNFDFIPVFGPEYGIIFNRKAYLNVDTYKQFPKSENMWGGQRYNIREHKQCELLDTNDKIREATHNDLLLIGQTELFNSETGLRAIIEFPIKTMNIHDKRNMYQVDTGPVLLPDLSNRYDKAVDSISLAYVAFNVPHFADFVVEQPTAIFEGGKELCKVYHYSGPISLTASNRLYAVTG</sequence>
<dbReference type="Proteomes" id="UP000250369">
    <property type="component" value="Unassembled WGS sequence"/>
</dbReference>
<proteinExistence type="predicted"/>
<accession>A0A329MDD9</accession>
<comment type="caution">
    <text evidence="1">The sequence shown here is derived from an EMBL/GenBank/DDBJ whole genome shotgun (WGS) entry which is preliminary data.</text>
</comment>
<dbReference type="OrthoDB" id="1550352at2"/>
<organism evidence="1 2">
    <name type="scientific">Paenibacillus contaminans</name>
    <dbReference type="NCBI Taxonomy" id="450362"/>
    <lineage>
        <taxon>Bacteria</taxon>
        <taxon>Bacillati</taxon>
        <taxon>Bacillota</taxon>
        <taxon>Bacilli</taxon>
        <taxon>Bacillales</taxon>
        <taxon>Paenibacillaceae</taxon>
        <taxon>Paenibacillus</taxon>
    </lineage>
</organism>
<evidence type="ECO:0000313" key="2">
    <source>
        <dbReference type="Proteomes" id="UP000250369"/>
    </source>
</evidence>
<dbReference type="RefSeq" id="WP_113034323.1">
    <property type="nucleotide sequence ID" value="NZ_QMFB01000020.1"/>
</dbReference>
<protein>
    <submittedName>
        <fullName evidence="1">Uncharacterized protein</fullName>
    </submittedName>
</protein>
<dbReference type="AlphaFoldDB" id="A0A329MDD9"/>
<dbReference type="EMBL" id="QMFB01000020">
    <property type="protein sequence ID" value="RAV16663.1"/>
    <property type="molecule type" value="Genomic_DNA"/>
</dbReference>
<reference evidence="1 2" key="1">
    <citation type="journal article" date="2009" name="Int. J. Syst. Evol. Microbiol.">
        <title>Paenibacillus contaminans sp. nov., isolated from a contaminated laboratory plate.</title>
        <authorList>
            <person name="Chou J.H."/>
            <person name="Lee J.H."/>
            <person name="Lin M.C."/>
            <person name="Chang P.S."/>
            <person name="Arun A.B."/>
            <person name="Young C.C."/>
            <person name="Chen W.M."/>
        </authorList>
    </citation>
    <scope>NUCLEOTIDE SEQUENCE [LARGE SCALE GENOMIC DNA]</scope>
    <source>
        <strain evidence="1 2">CKOBP-6</strain>
    </source>
</reference>
<name>A0A329MDD9_9BACL</name>